<feature type="region of interest" description="Disordered" evidence="7">
    <location>
        <begin position="104"/>
        <end position="133"/>
    </location>
</feature>
<proteinExistence type="predicted"/>
<evidence type="ECO:0000313" key="9">
    <source>
        <dbReference type="EMBL" id="CAD9025224.1"/>
    </source>
</evidence>
<dbReference type="AlphaFoldDB" id="A0A7S1IWV2"/>
<evidence type="ECO:0000256" key="4">
    <source>
        <dbReference type="ARBA" id="ARBA00023002"/>
    </source>
</evidence>
<dbReference type="SUPFAM" id="SSF144232">
    <property type="entry name" value="HIT/MYND zinc finger-like"/>
    <property type="match status" value="1"/>
</dbReference>
<keyword evidence="3 6" id="KW-0274">FAD</keyword>
<feature type="domain" description="ERV/ALR sulfhydryl oxidase" evidence="8">
    <location>
        <begin position="187"/>
        <end position="284"/>
    </location>
</feature>
<evidence type="ECO:0000256" key="3">
    <source>
        <dbReference type="ARBA" id="ARBA00022827"/>
    </source>
</evidence>
<organism evidence="9">
    <name type="scientific">Eutreptiella gymnastica</name>
    <dbReference type="NCBI Taxonomy" id="73025"/>
    <lineage>
        <taxon>Eukaryota</taxon>
        <taxon>Discoba</taxon>
        <taxon>Euglenozoa</taxon>
        <taxon>Euglenida</taxon>
        <taxon>Spirocuta</taxon>
        <taxon>Euglenophyceae</taxon>
        <taxon>Eutreptiales</taxon>
        <taxon>Eutreptiaceae</taxon>
        <taxon>Eutreptiella</taxon>
    </lineage>
</organism>
<name>A0A7S1IWV2_9EUGL</name>
<evidence type="ECO:0000256" key="7">
    <source>
        <dbReference type="SAM" id="MobiDB-lite"/>
    </source>
</evidence>
<dbReference type="EMBL" id="HBGA01097489">
    <property type="protein sequence ID" value="CAD9025224.1"/>
    <property type="molecule type" value="Transcribed_RNA"/>
</dbReference>
<dbReference type="PANTHER" id="PTHR12645:SF1">
    <property type="entry name" value="FAD-LINKED SULFHYDRYL OXIDASE ERV2"/>
    <property type="match status" value="1"/>
</dbReference>
<evidence type="ECO:0000256" key="2">
    <source>
        <dbReference type="ARBA" id="ARBA00022630"/>
    </source>
</evidence>
<dbReference type="EC" id="1.8.3.2" evidence="6"/>
<dbReference type="InterPro" id="IPR036774">
    <property type="entry name" value="ERV/ALR_sulphydryl_oxid_sf"/>
</dbReference>
<evidence type="ECO:0000256" key="5">
    <source>
        <dbReference type="ARBA" id="ARBA00023157"/>
    </source>
</evidence>
<accession>A0A7S1IWV2</accession>
<evidence type="ECO:0000256" key="1">
    <source>
        <dbReference type="ARBA" id="ARBA00001974"/>
    </source>
</evidence>
<dbReference type="SUPFAM" id="SSF69000">
    <property type="entry name" value="FAD-dependent thiol oxidase"/>
    <property type="match status" value="1"/>
</dbReference>
<dbReference type="Gene3D" id="1.20.120.310">
    <property type="entry name" value="ERV/ALR sulfhydryl oxidase domain"/>
    <property type="match status" value="1"/>
</dbReference>
<dbReference type="GO" id="GO:0005739">
    <property type="term" value="C:mitochondrion"/>
    <property type="evidence" value="ECO:0007669"/>
    <property type="project" value="TreeGrafter"/>
</dbReference>
<sequence length="284" mass="32240">MHQARLVVAQHRAVNSTPDCCPELCGFCHIHAGGPMLTCPECNRVNYCSLRHMNLHHGQHQRACLEFKAKRDQRQIQHLQASASSAAFNQILQSDKRSIASAPSRHCLPTMNNAVSTTESSSTKLSEGRNTPYDRMLDVSNRPHSAAFSPFRRPMQPFAVDRSRPSPRMNVVVHAQRGQSTAPHQAQDHDEAWVAELGSASWKVMHAIAEQFPAVPSLEQKQAALLFLRSFSILYPCEKCRLHFQALLQKYKPEVHTRDAFIEWMCFFHDQVNITLGKETHKRQ</sequence>
<comment type="cofactor">
    <cofactor evidence="1 6">
        <name>FAD</name>
        <dbReference type="ChEBI" id="CHEBI:57692"/>
    </cofactor>
</comment>
<gene>
    <name evidence="9" type="ORF">EGYM00392_LOCUS36351</name>
</gene>
<dbReference type="PROSITE" id="PS51324">
    <property type="entry name" value="ERV_ALR"/>
    <property type="match status" value="1"/>
</dbReference>
<evidence type="ECO:0000259" key="8">
    <source>
        <dbReference type="PROSITE" id="PS51324"/>
    </source>
</evidence>
<protein>
    <recommendedName>
        <fullName evidence="6">Sulfhydryl oxidase</fullName>
        <ecNumber evidence="6">1.8.3.2</ecNumber>
    </recommendedName>
</protein>
<dbReference type="InterPro" id="IPR039799">
    <property type="entry name" value="ALR/ERV"/>
</dbReference>
<dbReference type="InterPro" id="IPR017905">
    <property type="entry name" value="ERV/ALR_sulphydryl_oxidase"/>
</dbReference>
<dbReference type="PANTHER" id="PTHR12645">
    <property type="entry name" value="ALR/ERV"/>
    <property type="match status" value="1"/>
</dbReference>
<dbReference type="Pfam" id="PF04777">
    <property type="entry name" value="Evr1_Alr"/>
    <property type="match status" value="1"/>
</dbReference>
<reference evidence="9" key="1">
    <citation type="submission" date="2021-01" db="EMBL/GenBank/DDBJ databases">
        <authorList>
            <person name="Corre E."/>
            <person name="Pelletier E."/>
            <person name="Niang G."/>
            <person name="Scheremetjew M."/>
            <person name="Finn R."/>
            <person name="Kale V."/>
            <person name="Holt S."/>
            <person name="Cochrane G."/>
            <person name="Meng A."/>
            <person name="Brown T."/>
            <person name="Cohen L."/>
        </authorList>
    </citation>
    <scope>NUCLEOTIDE SEQUENCE</scope>
    <source>
        <strain evidence="9">NIES-381</strain>
    </source>
</reference>
<dbReference type="GO" id="GO:0050660">
    <property type="term" value="F:flavin adenine dinucleotide binding"/>
    <property type="evidence" value="ECO:0007669"/>
    <property type="project" value="TreeGrafter"/>
</dbReference>
<dbReference type="GO" id="GO:0016971">
    <property type="term" value="F:flavin-dependent sulfhydryl oxidase activity"/>
    <property type="evidence" value="ECO:0007669"/>
    <property type="project" value="InterPro"/>
</dbReference>
<evidence type="ECO:0000256" key="6">
    <source>
        <dbReference type="RuleBase" id="RU371123"/>
    </source>
</evidence>
<keyword evidence="2 6" id="KW-0285">Flavoprotein</keyword>
<keyword evidence="5" id="KW-1015">Disulfide bond</keyword>
<comment type="catalytic activity">
    <reaction evidence="6">
        <text>2 R'C(R)SH + O2 = R'C(R)S-S(R)CR' + H2O2</text>
        <dbReference type="Rhea" id="RHEA:17357"/>
        <dbReference type="ChEBI" id="CHEBI:15379"/>
        <dbReference type="ChEBI" id="CHEBI:16240"/>
        <dbReference type="ChEBI" id="CHEBI:16520"/>
        <dbReference type="ChEBI" id="CHEBI:17412"/>
        <dbReference type="EC" id="1.8.3.2"/>
    </reaction>
</comment>
<keyword evidence="4 6" id="KW-0560">Oxidoreductase</keyword>